<dbReference type="InterPro" id="IPR002328">
    <property type="entry name" value="ADH_Zn_CS"/>
</dbReference>
<evidence type="ECO:0000256" key="7">
    <source>
        <dbReference type="ARBA" id="ARBA00050613"/>
    </source>
</evidence>
<dbReference type="FunFam" id="3.40.50.720:FF:000068">
    <property type="entry name" value="Sorbitol dehydrogenase"/>
    <property type="match status" value="1"/>
</dbReference>
<evidence type="ECO:0000256" key="8">
    <source>
        <dbReference type="ARBA" id="ARBA00060557"/>
    </source>
</evidence>
<evidence type="ECO:0000256" key="6">
    <source>
        <dbReference type="ARBA" id="ARBA00023027"/>
    </source>
</evidence>
<dbReference type="Pfam" id="PF00107">
    <property type="entry name" value="ADH_zinc_N"/>
    <property type="match status" value="1"/>
</dbReference>
<dbReference type="GO" id="GO:0008743">
    <property type="term" value="F:L-threonine 3-dehydrogenase activity"/>
    <property type="evidence" value="ECO:0007669"/>
    <property type="project" value="UniProtKB-EC"/>
</dbReference>
<comment type="pathway">
    <text evidence="8">Amino-acid degradation; L-threonine degradation via oxydo-reductase pathway; glycine from L-threonine: step 1/2.</text>
</comment>
<dbReference type="PROSITE" id="PS00059">
    <property type="entry name" value="ADH_ZINC"/>
    <property type="match status" value="1"/>
</dbReference>
<evidence type="ECO:0000313" key="12">
    <source>
        <dbReference type="EMBL" id="ALM76525.1"/>
    </source>
</evidence>
<dbReference type="SUPFAM" id="SSF51735">
    <property type="entry name" value="NAD(P)-binding Rossmann-fold domains"/>
    <property type="match status" value="1"/>
</dbReference>
<dbReference type="Gene3D" id="3.90.180.10">
    <property type="entry name" value="Medium-chain alcohol dehydrogenases, catalytic domain"/>
    <property type="match status" value="1"/>
</dbReference>
<protein>
    <recommendedName>
        <fullName evidence="9">L-threonine 3-dehydrogenase</fullName>
        <ecNumber evidence="9">1.1.1.103</ecNumber>
    </recommendedName>
</protein>
<dbReference type="EMBL" id="CP013050">
    <property type="protein sequence ID" value="ALM76525.1"/>
    <property type="molecule type" value="Genomic_DNA"/>
</dbReference>
<organism evidence="12 13">
    <name type="scientific">Thermococcus barophilus</name>
    <dbReference type="NCBI Taxonomy" id="55802"/>
    <lineage>
        <taxon>Archaea</taxon>
        <taxon>Methanobacteriati</taxon>
        <taxon>Methanobacteriota</taxon>
        <taxon>Thermococci</taxon>
        <taxon>Thermococcales</taxon>
        <taxon>Thermococcaceae</taxon>
        <taxon>Thermococcus</taxon>
    </lineage>
</organism>
<keyword evidence="3 10" id="KW-0479">Metal-binding</keyword>
<keyword evidence="6" id="KW-0520">NAD</keyword>
<dbReference type="Pfam" id="PF08240">
    <property type="entry name" value="ADH_N"/>
    <property type="match status" value="1"/>
</dbReference>
<comment type="cofactor">
    <cofactor evidence="1 10">
        <name>Zn(2+)</name>
        <dbReference type="ChEBI" id="CHEBI:29105"/>
    </cofactor>
</comment>
<name>A0A0S1XFG0_THEBA</name>
<gene>
    <name evidence="12" type="ORF">TBCH5v1_2636</name>
</gene>
<dbReference type="PANTHER" id="PTHR43161">
    <property type="entry name" value="SORBITOL DEHYDROGENASE"/>
    <property type="match status" value="1"/>
</dbReference>
<evidence type="ECO:0000256" key="3">
    <source>
        <dbReference type="ARBA" id="ARBA00022723"/>
    </source>
</evidence>
<dbReference type="STRING" id="55802.TBCH5v1_2636"/>
<accession>A0A0S1XFG0</accession>
<dbReference type="SUPFAM" id="SSF50129">
    <property type="entry name" value="GroES-like"/>
    <property type="match status" value="1"/>
</dbReference>
<reference evidence="12 13" key="1">
    <citation type="journal article" date="2016" name="Genome Announc.">
        <title>Complete genome sequence of the hyperthermophilic and piezophilic archaeon Thermococcus barophilus Ch5, capable of growth at the expense of hydrogenogenesis from carbon monoxide and formate.</title>
        <authorList>
            <person name="Oger P."/>
            <person name="Sokolova T.G."/>
            <person name="Kozhevnikova D.A."/>
            <person name="Taranov E.A."/>
            <person name="Vannier P."/>
            <person name="Lee H.S."/>
            <person name="Kwon K.K."/>
            <person name="Kang S.G."/>
            <person name="Lee J.H."/>
            <person name="Bonch-Osmolovskaya E.A."/>
            <person name="Lebedinsky A.V."/>
        </authorList>
    </citation>
    <scope>NUCLEOTIDE SEQUENCE [LARGE SCALE GENOMIC DNA]</scope>
    <source>
        <strain evidence="13">Ch5</strain>
    </source>
</reference>
<dbReference type="PATRIC" id="fig|55802.8.peg.2623"/>
<dbReference type="PANTHER" id="PTHR43161:SF26">
    <property type="entry name" value="GALACTITOL 1-PHOSPHATE 5-DEHYDROGENASE"/>
    <property type="match status" value="1"/>
</dbReference>
<dbReference type="AlphaFoldDB" id="A0A0S1XFG0"/>
<dbReference type="InterPro" id="IPR013154">
    <property type="entry name" value="ADH-like_N"/>
</dbReference>
<evidence type="ECO:0000256" key="10">
    <source>
        <dbReference type="RuleBase" id="RU361277"/>
    </source>
</evidence>
<dbReference type="GO" id="GO:0070403">
    <property type="term" value="F:NAD+ binding"/>
    <property type="evidence" value="ECO:0007669"/>
    <property type="project" value="UniProtKB-ARBA"/>
</dbReference>
<dbReference type="GO" id="GO:0008270">
    <property type="term" value="F:zinc ion binding"/>
    <property type="evidence" value="ECO:0007669"/>
    <property type="project" value="InterPro"/>
</dbReference>
<dbReference type="GO" id="GO:0051289">
    <property type="term" value="P:protein homotetramerization"/>
    <property type="evidence" value="ECO:0007669"/>
    <property type="project" value="UniProtKB-ARBA"/>
</dbReference>
<keyword evidence="4 10" id="KW-0862">Zinc</keyword>
<dbReference type="CDD" id="cd08233">
    <property type="entry name" value="butanediol_DH_like"/>
    <property type="match status" value="1"/>
</dbReference>
<keyword evidence="5 12" id="KW-0560">Oxidoreductase</keyword>
<evidence type="ECO:0000256" key="9">
    <source>
        <dbReference type="ARBA" id="ARBA00066604"/>
    </source>
</evidence>
<comment type="catalytic activity">
    <reaction evidence="7">
        <text>L-threonine + NAD(+) = (2S)-2-amino-3-oxobutanoate + NADH + H(+)</text>
        <dbReference type="Rhea" id="RHEA:13161"/>
        <dbReference type="ChEBI" id="CHEBI:15378"/>
        <dbReference type="ChEBI" id="CHEBI:57540"/>
        <dbReference type="ChEBI" id="CHEBI:57926"/>
        <dbReference type="ChEBI" id="CHEBI:57945"/>
        <dbReference type="ChEBI" id="CHEBI:78948"/>
        <dbReference type="EC" id="1.1.1.103"/>
    </reaction>
</comment>
<dbReference type="SMART" id="SM00829">
    <property type="entry name" value="PKS_ER"/>
    <property type="match status" value="1"/>
</dbReference>
<dbReference type="InterPro" id="IPR011032">
    <property type="entry name" value="GroES-like_sf"/>
</dbReference>
<evidence type="ECO:0000259" key="11">
    <source>
        <dbReference type="SMART" id="SM00829"/>
    </source>
</evidence>
<dbReference type="Proteomes" id="UP000066042">
    <property type="component" value="Chromosome"/>
</dbReference>
<dbReference type="InterPro" id="IPR020843">
    <property type="entry name" value="ER"/>
</dbReference>
<dbReference type="GO" id="GO:0016597">
    <property type="term" value="F:amino acid binding"/>
    <property type="evidence" value="ECO:0007669"/>
    <property type="project" value="UniProtKB-ARBA"/>
</dbReference>
<dbReference type="EC" id="1.1.1.103" evidence="9"/>
<evidence type="ECO:0000313" key="13">
    <source>
        <dbReference type="Proteomes" id="UP000066042"/>
    </source>
</evidence>
<dbReference type="InterPro" id="IPR013149">
    <property type="entry name" value="ADH-like_C"/>
</dbReference>
<dbReference type="GO" id="GO:0006566">
    <property type="term" value="P:threonine metabolic process"/>
    <property type="evidence" value="ECO:0007669"/>
    <property type="project" value="UniProtKB-ARBA"/>
</dbReference>
<evidence type="ECO:0000256" key="1">
    <source>
        <dbReference type="ARBA" id="ARBA00001947"/>
    </source>
</evidence>
<feature type="domain" description="Enoyl reductase (ER)" evidence="11">
    <location>
        <begin position="11"/>
        <end position="354"/>
    </location>
</feature>
<proteinExistence type="inferred from homology"/>
<evidence type="ECO:0000256" key="4">
    <source>
        <dbReference type="ARBA" id="ARBA00022833"/>
    </source>
</evidence>
<evidence type="ECO:0000256" key="2">
    <source>
        <dbReference type="ARBA" id="ARBA00008072"/>
    </source>
</evidence>
<dbReference type="Gene3D" id="3.40.50.720">
    <property type="entry name" value="NAD(P)-binding Rossmann-like Domain"/>
    <property type="match status" value="1"/>
</dbReference>
<evidence type="ECO:0000256" key="5">
    <source>
        <dbReference type="ARBA" id="ARBA00023002"/>
    </source>
</evidence>
<comment type="similarity">
    <text evidence="2 10">Belongs to the zinc-containing alcohol dehydrogenase family.</text>
</comment>
<dbReference type="InterPro" id="IPR036291">
    <property type="entry name" value="NAD(P)-bd_dom_sf"/>
</dbReference>
<sequence>MNKMLAVRWYGKRYLRLEEVREPSIKPGFIKIKVKACGICGTDLNEYLNGPIFIPTKEPHPLTGKTAPVTVGHEFAGEVVEVGAGVKGFEVGDRVAVFPVIHCGECYFCKRGMENLCVNFGVTGLSEDGGFAEYALVRPYQAYKIPESVSFEEGALVEPLSVGVRAVKKAQLMPGDSVVIIGAGPIGLCVLLVAKASGAGKIIVVEPSKARRKKAEEIGADITIDPSGKSVEEVIEEIRGETELGADVSFECVGLNETFKIAVESIRKGGKAVALGVFKCLTSFDAKGLVVGEKSIIGSVSHSADDFCRGISLVASKRVDVKPLITSEVKLEEIIEKGFEELIKNRDKHVKILAVEM</sequence>